<comment type="caution">
    <text evidence="1">The sequence shown here is derived from an EMBL/GenBank/DDBJ whole genome shotgun (WGS) entry which is preliminary data.</text>
</comment>
<name>A0AA88I1Y9_ARTSF</name>
<dbReference type="EMBL" id="JAVRJZ010000014">
    <property type="protein sequence ID" value="KAK2713797.1"/>
    <property type="molecule type" value="Genomic_DNA"/>
</dbReference>
<proteinExistence type="predicted"/>
<reference evidence="1" key="1">
    <citation type="submission" date="2023-07" db="EMBL/GenBank/DDBJ databases">
        <title>Chromosome-level genome assembly of Artemia franciscana.</title>
        <authorList>
            <person name="Jo E."/>
        </authorList>
    </citation>
    <scope>NUCLEOTIDE SEQUENCE</scope>
    <source>
        <tissue evidence="1">Whole body</tissue>
    </source>
</reference>
<protein>
    <submittedName>
        <fullName evidence="1">Uncharacterized protein</fullName>
    </submittedName>
</protein>
<accession>A0AA88I1Y9</accession>
<dbReference type="Proteomes" id="UP001187531">
    <property type="component" value="Unassembled WGS sequence"/>
</dbReference>
<evidence type="ECO:0000313" key="2">
    <source>
        <dbReference type="Proteomes" id="UP001187531"/>
    </source>
</evidence>
<dbReference type="AlphaFoldDB" id="A0AA88I1Y9"/>
<gene>
    <name evidence="1" type="ORF">QYM36_009621</name>
</gene>
<evidence type="ECO:0000313" key="1">
    <source>
        <dbReference type="EMBL" id="KAK2713797.1"/>
    </source>
</evidence>
<organism evidence="1 2">
    <name type="scientific">Artemia franciscana</name>
    <name type="common">Brine shrimp</name>
    <name type="synonym">Artemia sanfranciscana</name>
    <dbReference type="NCBI Taxonomy" id="6661"/>
    <lineage>
        <taxon>Eukaryota</taxon>
        <taxon>Metazoa</taxon>
        <taxon>Ecdysozoa</taxon>
        <taxon>Arthropoda</taxon>
        <taxon>Crustacea</taxon>
        <taxon>Branchiopoda</taxon>
        <taxon>Anostraca</taxon>
        <taxon>Artemiidae</taxon>
        <taxon>Artemia</taxon>
    </lineage>
</organism>
<keyword evidence="2" id="KW-1185">Reference proteome</keyword>
<sequence length="228" mass="25844">MKHQSIKTATLKAEFQGKVPQVVHWDDKLIAGLTGKEQVDQLPVIVSGKGVYQLLTVAKLTSGTGEAQASAVYSPWTMATHHARWLSKVFYSLKMWMFRGQFHLMCIFAAHVYLRVQTTDLKPVSALYHDYQLLISLLDYLAINSKISKLTSMKMANHLWYLSPEKVGLAFFDNSIDYDTKKQMVEAVKLVEEEQISVDLRTFKEHYQRRKLVAVSTTSGPSSSKVIS</sequence>